<name>A0ABV0S4W5_9TELE</name>
<proteinExistence type="predicted"/>
<sequence length="202" mass="21693">MKRLWAGAGRACVPGLYAVQLALSIGCGAILARSFKPGVCAHCHHGGRHINGDVGCSGQRVYAQHGEPTGLSQPPEHNGDNRYVIFKGTQMVGGGAFQPYLPDKDSLQGWVGSVSSGHDGSVPGLHAAQEALLTLVCDTSYSHVLRGPLLKGMQPFDKGRGFSHQEMGQQPWEQEQRRGQVRLQCRPPAASCVWRGKTPSSR</sequence>
<dbReference type="Proteomes" id="UP001434883">
    <property type="component" value="Unassembled WGS sequence"/>
</dbReference>
<organism evidence="1 2">
    <name type="scientific">Xenoophorus captivus</name>
    <dbReference type="NCBI Taxonomy" id="1517983"/>
    <lineage>
        <taxon>Eukaryota</taxon>
        <taxon>Metazoa</taxon>
        <taxon>Chordata</taxon>
        <taxon>Craniata</taxon>
        <taxon>Vertebrata</taxon>
        <taxon>Euteleostomi</taxon>
        <taxon>Actinopterygii</taxon>
        <taxon>Neopterygii</taxon>
        <taxon>Teleostei</taxon>
        <taxon>Neoteleostei</taxon>
        <taxon>Acanthomorphata</taxon>
        <taxon>Ovalentaria</taxon>
        <taxon>Atherinomorphae</taxon>
        <taxon>Cyprinodontiformes</taxon>
        <taxon>Goodeidae</taxon>
        <taxon>Xenoophorus</taxon>
    </lineage>
</organism>
<gene>
    <name evidence="1" type="ORF">XENOCAPTIV_003291</name>
</gene>
<dbReference type="EMBL" id="JAHRIN010068558">
    <property type="protein sequence ID" value="MEQ2215612.1"/>
    <property type="molecule type" value="Genomic_DNA"/>
</dbReference>
<comment type="caution">
    <text evidence="1">The sequence shown here is derived from an EMBL/GenBank/DDBJ whole genome shotgun (WGS) entry which is preliminary data.</text>
</comment>
<keyword evidence="2" id="KW-1185">Reference proteome</keyword>
<protein>
    <submittedName>
        <fullName evidence="1">Uncharacterized protein</fullName>
    </submittedName>
</protein>
<dbReference type="PROSITE" id="PS51257">
    <property type="entry name" value="PROKAR_LIPOPROTEIN"/>
    <property type="match status" value="1"/>
</dbReference>
<reference evidence="1 2" key="1">
    <citation type="submission" date="2021-06" db="EMBL/GenBank/DDBJ databases">
        <authorList>
            <person name="Palmer J.M."/>
        </authorList>
    </citation>
    <scope>NUCLEOTIDE SEQUENCE [LARGE SCALE GENOMIC DNA]</scope>
    <source>
        <strain evidence="1 2">XC_2019</strain>
        <tissue evidence="1">Muscle</tissue>
    </source>
</reference>
<accession>A0ABV0S4W5</accession>
<evidence type="ECO:0000313" key="1">
    <source>
        <dbReference type="EMBL" id="MEQ2215612.1"/>
    </source>
</evidence>
<evidence type="ECO:0000313" key="2">
    <source>
        <dbReference type="Proteomes" id="UP001434883"/>
    </source>
</evidence>